<dbReference type="InterPro" id="IPR029063">
    <property type="entry name" value="SAM-dependent_MTases_sf"/>
</dbReference>
<comment type="caution">
    <text evidence="4">The sequence shown here is derived from an EMBL/GenBank/DDBJ whole genome shotgun (WGS) entry which is preliminary data.</text>
</comment>
<dbReference type="InterPro" id="IPR007848">
    <property type="entry name" value="Small_mtfrase_dom"/>
</dbReference>
<evidence type="ECO:0000259" key="3">
    <source>
        <dbReference type="Pfam" id="PF05175"/>
    </source>
</evidence>
<evidence type="ECO:0000256" key="2">
    <source>
        <dbReference type="ARBA" id="ARBA00022679"/>
    </source>
</evidence>
<dbReference type="AlphaFoldDB" id="A0A4Y3WQ73"/>
<keyword evidence="2" id="KW-0808">Transferase</keyword>
<evidence type="ECO:0000313" key="5">
    <source>
        <dbReference type="Proteomes" id="UP000320338"/>
    </source>
</evidence>
<dbReference type="SUPFAM" id="SSF53335">
    <property type="entry name" value="S-adenosyl-L-methionine-dependent methyltransferases"/>
    <property type="match status" value="1"/>
</dbReference>
<gene>
    <name evidence="4" type="ORF">PHY01_18090</name>
</gene>
<sequence>MQEHYFTADPSAPSRPDTVRVVLPDVDLTLATDRGVFSGARLDRGTRILLEHAPMPPRRGPLLDLGCGYGPIALTLATRRRRLPVWAVDVNDRALELTRRNAAALGNVSVGRPEDVPDDVEFAGIYSNPPIRSGKGVLHGLMTRWLPRLAPEGRAYLVVHKHLGSDSFADWLNAQGWPTTRLTSVQGYRILEVGCSSSEAPRSSA</sequence>
<dbReference type="GO" id="GO:0008757">
    <property type="term" value="F:S-adenosylmethionine-dependent methyltransferase activity"/>
    <property type="evidence" value="ECO:0007669"/>
    <property type="project" value="InterPro"/>
</dbReference>
<dbReference type="Proteomes" id="UP000320338">
    <property type="component" value="Unassembled WGS sequence"/>
</dbReference>
<feature type="domain" description="Methyltransferase small" evidence="3">
    <location>
        <begin position="28"/>
        <end position="191"/>
    </location>
</feature>
<evidence type="ECO:0000256" key="1">
    <source>
        <dbReference type="ARBA" id="ARBA00022603"/>
    </source>
</evidence>
<keyword evidence="5" id="KW-1185">Reference proteome</keyword>
<dbReference type="Gene3D" id="3.40.50.150">
    <property type="entry name" value="Vaccinia Virus protein VP39"/>
    <property type="match status" value="1"/>
</dbReference>
<dbReference type="InterPro" id="IPR046977">
    <property type="entry name" value="RsmC/RlmG"/>
</dbReference>
<reference evidence="4 5" key="1">
    <citation type="submission" date="2019-06" db="EMBL/GenBank/DDBJ databases">
        <title>Whole genome shotgun sequence of Pseudonocardia hydrocarbonoxydans NBRC 14498.</title>
        <authorList>
            <person name="Hosoyama A."/>
            <person name="Uohara A."/>
            <person name="Ohji S."/>
            <person name="Ichikawa N."/>
        </authorList>
    </citation>
    <scope>NUCLEOTIDE SEQUENCE [LARGE SCALE GENOMIC DNA]</scope>
    <source>
        <strain evidence="4 5">NBRC 14498</strain>
    </source>
</reference>
<proteinExistence type="predicted"/>
<dbReference type="Pfam" id="PF05175">
    <property type="entry name" value="MTS"/>
    <property type="match status" value="1"/>
</dbReference>
<keyword evidence="1 4" id="KW-0489">Methyltransferase</keyword>
<dbReference type="PANTHER" id="PTHR47816">
    <property type="entry name" value="RIBOSOMAL RNA SMALL SUBUNIT METHYLTRANSFERASE C"/>
    <property type="match status" value="1"/>
</dbReference>
<protein>
    <submittedName>
        <fullName evidence="4">16S RNA G1207 methylase RsmC</fullName>
    </submittedName>
</protein>
<organism evidence="4 5">
    <name type="scientific">Pseudonocardia hydrocarbonoxydans</name>
    <dbReference type="NCBI Taxonomy" id="76726"/>
    <lineage>
        <taxon>Bacteria</taxon>
        <taxon>Bacillati</taxon>
        <taxon>Actinomycetota</taxon>
        <taxon>Actinomycetes</taxon>
        <taxon>Pseudonocardiales</taxon>
        <taxon>Pseudonocardiaceae</taxon>
        <taxon>Pseudonocardia</taxon>
    </lineage>
</organism>
<dbReference type="OrthoDB" id="9764961at2"/>
<dbReference type="CDD" id="cd02440">
    <property type="entry name" value="AdoMet_MTases"/>
    <property type="match status" value="1"/>
</dbReference>
<evidence type="ECO:0000313" key="4">
    <source>
        <dbReference type="EMBL" id="GEC19526.1"/>
    </source>
</evidence>
<dbReference type="RefSeq" id="WP_141278088.1">
    <property type="nucleotide sequence ID" value="NZ_BAAARZ010000016.1"/>
</dbReference>
<dbReference type="EMBL" id="BJNG01000015">
    <property type="protein sequence ID" value="GEC19526.1"/>
    <property type="molecule type" value="Genomic_DNA"/>
</dbReference>
<name>A0A4Y3WQ73_9PSEU</name>
<dbReference type="GO" id="GO:0032259">
    <property type="term" value="P:methylation"/>
    <property type="evidence" value="ECO:0007669"/>
    <property type="project" value="UniProtKB-KW"/>
</dbReference>
<dbReference type="PANTHER" id="PTHR47816:SF4">
    <property type="entry name" value="RIBOSOMAL RNA SMALL SUBUNIT METHYLTRANSFERASE C"/>
    <property type="match status" value="1"/>
</dbReference>
<accession>A0A4Y3WQ73</accession>